<comment type="caution">
    <text evidence="8">The sequence shown here is derived from an EMBL/GenBank/DDBJ whole genome shotgun (WGS) entry which is preliminary data.</text>
</comment>
<evidence type="ECO:0000256" key="5">
    <source>
        <dbReference type="SAM" id="MobiDB-lite"/>
    </source>
</evidence>
<evidence type="ECO:0000313" key="9">
    <source>
        <dbReference type="Proteomes" id="UP000644610"/>
    </source>
</evidence>
<dbReference type="Proteomes" id="UP000644610">
    <property type="component" value="Unassembled WGS sequence"/>
</dbReference>
<dbReference type="PRINTS" id="PR00407">
    <property type="entry name" value="EUMOPTERIN"/>
</dbReference>
<keyword evidence="3" id="KW-0479">Metal-binding</keyword>
<evidence type="ECO:0000259" key="7">
    <source>
        <dbReference type="Pfam" id="PF03404"/>
    </source>
</evidence>
<evidence type="ECO:0000313" key="8">
    <source>
        <dbReference type="EMBL" id="GII51232.1"/>
    </source>
</evidence>
<dbReference type="GO" id="GO:0008482">
    <property type="term" value="F:sulfite oxidase activity"/>
    <property type="evidence" value="ECO:0007669"/>
    <property type="project" value="TreeGrafter"/>
</dbReference>
<dbReference type="Pfam" id="PF03404">
    <property type="entry name" value="Mo-co_dimer"/>
    <property type="match status" value="1"/>
</dbReference>
<feature type="domain" description="Moybdenum cofactor oxidoreductase dimerisation" evidence="7">
    <location>
        <begin position="328"/>
        <end position="438"/>
    </location>
</feature>
<dbReference type="SUPFAM" id="SSF56524">
    <property type="entry name" value="Oxidoreductase molybdopterin-binding domain"/>
    <property type="match status" value="1"/>
</dbReference>
<sequence>MTRRPDHSEDGTDRPQEPSDVECSRRSFLGYSVAGATVPFLVREASLAADTDTTTESPADATNFVVQATPSWYFIQRENGSQEMKWGPVGHAVIGGRPGGYGELIPNDRMYIHNRARPPDIDRRTWRLKLNGDALTRPRSFTYDELLAMPSVTLKRTIDCGANCAAFFPKLPPGGADNRWLPVGYTQWHFGAVGAAEWKGVRAKDVLAAAGADSPVDVKFTGLDVIADPGFPGGTVHYSQVAPADKVLKDDTLLVYGMNGQDLPIDHGYPLRLLLSGWVAVTYVKWLGEIEVSKHRIPPAGLQTNHMLTGPAYPTPASVSVGPVRSAIEHDREITLAPGDITLRGRAWSGAGAIESVDVSVEKLASPGRWVTEMPWRTARLLSTPEPYMWVRFEVPWPGVKPGQYRVMSRAKDKAGNVQPRPEDVVWNQHGLAYNGHYPLDLIVLPPSDMP</sequence>
<dbReference type="GO" id="GO:0020037">
    <property type="term" value="F:heme binding"/>
    <property type="evidence" value="ECO:0007669"/>
    <property type="project" value="TreeGrafter"/>
</dbReference>
<dbReference type="InterPro" id="IPR036374">
    <property type="entry name" value="OxRdtase_Mopterin-bd_sf"/>
</dbReference>
<proteinExistence type="predicted"/>
<dbReference type="SUPFAM" id="SSF81296">
    <property type="entry name" value="E set domains"/>
    <property type="match status" value="1"/>
</dbReference>
<dbReference type="GO" id="GO:0006790">
    <property type="term" value="P:sulfur compound metabolic process"/>
    <property type="evidence" value="ECO:0007669"/>
    <property type="project" value="TreeGrafter"/>
</dbReference>
<keyword evidence="9" id="KW-1185">Reference proteome</keyword>
<dbReference type="PANTHER" id="PTHR19372">
    <property type="entry name" value="SULFITE REDUCTASE"/>
    <property type="match status" value="1"/>
</dbReference>
<feature type="domain" description="Oxidoreductase molybdopterin-binding" evidence="6">
    <location>
        <begin position="118"/>
        <end position="296"/>
    </location>
</feature>
<evidence type="ECO:0000256" key="2">
    <source>
        <dbReference type="ARBA" id="ARBA00022505"/>
    </source>
</evidence>
<evidence type="ECO:0000256" key="3">
    <source>
        <dbReference type="ARBA" id="ARBA00022723"/>
    </source>
</evidence>
<dbReference type="AlphaFoldDB" id="A0A8J3XQT7"/>
<dbReference type="InterPro" id="IPR005066">
    <property type="entry name" value="MoCF_OxRdtse_dimer"/>
</dbReference>
<keyword evidence="4" id="KW-0560">Oxidoreductase</keyword>
<gene>
    <name evidence="8" type="ORF">Psi02_76560</name>
</gene>
<evidence type="ECO:0000256" key="1">
    <source>
        <dbReference type="ARBA" id="ARBA00001924"/>
    </source>
</evidence>
<dbReference type="Pfam" id="PF00174">
    <property type="entry name" value="Oxidored_molyb"/>
    <property type="match status" value="1"/>
</dbReference>
<dbReference type="InterPro" id="IPR000572">
    <property type="entry name" value="OxRdtase_Mopterin-bd_dom"/>
</dbReference>
<dbReference type="GO" id="GO:0043546">
    <property type="term" value="F:molybdopterin cofactor binding"/>
    <property type="evidence" value="ECO:0007669"/>
    <property type="project" value="TreeGrafter"/>
</dbReference>
<evidence type="ECO:0000256" key="4">
    <source>
        <dbReference type="ARBA" id="ARBA00023002"/>
    </source>
</evidence>
<dbReference type="Gene3D" id="2.60.40.650">
    <property type="match status" value="1"/>
</dbReference>
<dbReference type="GO" id="GO:0030151">
    <property type="term" value="F:molybdenum ion binding"/>
    <property type="evidence" value="ECO:0007669"/>
    <property type="project" value="InterPro"/>
</dbReference>
<name>A0A8J3XQT7_9ACTN</name>
<organism evidence="8 9">
    <name type="scientific">Planotetraspora silvatica</name>
    <dbReference type="NCBI Taxonomy" id="234614"/>
    <lineage>
        <taxon>Bacteria</taxon>
        <taxon>Bacillati</taxon>
        <taxon>Actinomycetota</taxon>
        <taxon>Actinomycetes</taxon>
        <taxon>Streptosporangiales</taxon>
        <taxon>Streptosporangiaceae</taxon>
        <taxon>Planotetraspora</taxon>
    </lineage>
</organism>
<keyword evidence="2" id="KW-0500">Molybdenum</keyword>
<reference evidence="8" key="1">
    <citation type="submission" date="2021-01" db="EMBL/GenBank/DDBJ databases">
        <title>Whole genome shotgun sequence of Planotetraspora silvatica NBRC 100141.</title>
        <authorList>
            <person name="Komaki H."/>
            <person name="Tamura T."/>
        </authorList>
    </citation>
    <scope>NUCLEOTIDE SEQUENCE</scope>
    <source>
        <strain evidence="8">NBRC 100141</strain>
    </source>
</reference>
<dbReference type="Gene3D" id="3.90.420.10">
    <property type="entry name" value="Oxidoreductase, molybdopterin-binding domain"/>
    <property type="match status" value="1"/>
</dbReference>
<dbReference type="PANTHER" id="PTHR19372:SF7">
    <property type="entry name" value="SULFITE OXIDASE, MITOCHONDRIAL"/>
    <property type="match status" value="1"/>
</dbReference>
<evidence type="ECO:0000259" key="6">
    <source>
        <dbReference type="Pfam" id="PF00174"/>
    </source>
</evidence>
<protein>
    <submittedName>
        <fullName evidence="8">Sulfite oxidase</fullName>
    </submittedName>
</protein>
<accession>A0A8J3XQT7</accession>
<dbReference type="InterPro" id="IPR014756">
    <property type="entry name" value="Ig_E-set"/>
</dbReference>
<feature type="region of interest" description="Disordered" evidence="5">
    <location>
        <begin position="1"/>
        <end position="23"/>
    </location>
</feature>
<dbReference type="InterPro" id="IPR008335">
    <property type="entry name" value="Mopterin_OxRdtase_euk"/>
</dbReference>
<comment type="cofactor">
    <cofactor evidence="1">
        <name>Mo-molybdopterin</name>
        <dbReference type="ChEBI" id="CHEBI:71302"/>
    </cofactor>
</comment>
<dbReference type="EMBL" id="BOOQ01000064">
    <property type="protein sequence ID" value="GII51232.1"/>
    <property type="molecule type" value="Genomic_DNA"/>
</dbReference>